<dbReference type="InterPro" id="IPR011604">
    <property type="entry name" value="PDDEXK-like_dom_sf"/>
</dbReference>
<keyword evidence="2 5" id="KW-0347">Helicase</keyword>
<name>A0A2X0U7F3_9ACTO</name>
<dbReference type="Gene3D" id="3.90.320.10">
    <property type="match status" value="1"/>
</dbReference>
<keyword evidence="2 5" id="KW-0547">Nucleotide-binding</keyword>
<dbReference type="InterPro" id="IPR038726">
    <property type="entry name" value="PDDEXK_AddAB-type"/>
</dbReference>
<dbReference type="Proteomes" id="UP000250192">
    <property type="component" value="Unassembled WGS sequence"/>
</dbReference>
<keyword evidence="6" id="KW-1185">Reference proteome</keyword>
<keyword evidence="3" id="KW-0234">DNA repair</keyword>
<dbReference type="InterPro" id="IPR011335">
    <property type="entry name" value="Restrct_endonuc-II-like"/>
</dbReference>
<proteinExistence type="predicted"/>
<dbReference type="GO" id="GO:0004386">
    <property type="term" value="F:helicase activity"/>
    <property type="evidence" value="ECO:0007669"/>
    <property type="project" value="UniProtKB-KW"/>
</dbReference>
<accession>A0A2X0U7F3</accession>
<organism evidence="5 6">
    <name type="scientific">Schaalia odontolytica</name>
    <dbReference type="NCBI Taxonomy" id="1660"/>
    <lineage>
        <taxon>Bacteria</taxon>
        <taxon>Bacillati</taxon>
        <taxon>Actinomycetota</taxon>
        <taxon>Actinomycetes</taxon>
        <taxon>Actinomycetales</taxon>
        <taxon>Actinomycetaceae</taxon>
        <taxon>Schaalia</taxon>
    </lineage>
</organism>
<evidence type="ECO:0000313" key="5">
    <source>
        <dbReference type="EMBL" id="SPT56215.1"/>
    </source>
</evidence>
<dbReference type="AlphaFoldDB" id="A0A2X0U7F3"/>
<dbReference type="GO" id="GO:0006281">
    <property type="term" value="P:DNA repair"/>
    <property type="evidence" value="ECO:0007669"/>
    <property type="project" value="UniProtKB-KW"/>
</dbReference>
<keyword evidence="2 5" id="KW-0378">Hydrolase</keyword>
<evidence type="ECO:0000256" key="2">
    <source>
        <dbReference type="ARBA" id="ARBA00022806"/>
    </source>
</evidence>
<feature type="domain" description="PD-(D/E)XK endonuclease-like" evidence="4">
    <location>
        <begin position="28"/>
        <end position="271"/>
    </location>
</feature>
<evidence type="ECO:0000256" key="1">
    <source>
        <dbReference type="ARBA" id="ARBA00022763"/>
    </source>
</evidence>
<reference evidence="5 6" key="1">
    <citation type="submission" date="2018-06" db="EMBL/GenBank/DDBJ databases">
        <authorList>
            <consortium name="Pathogen Informatics"/>
            <person name="Doyle S."/>
        </authorList>
    </citation>
    <scope>NUCLEOTIDE SEQUENCE [LARGE SCALE GENOMIC DNA]</scope>
    <source>
        <strain evidence="5 6">NCTC9935</strain>
    </source>
</reference>
<keyword evidence="2 5" id="KW-0067">ATP-binding</keyword>
<evidence type="ECO:0000256" key="3">
    <source>
        <dbReference type="ARBA" id="ARBA00023204"/>
    </source>
</evidence>
<sequence length="294" mass="33386">MRTVGVSVVFMTDLIAPSPNARTWEPALSASRAKEYERCPLQYRLHVLDGYREPETRAKALGTVVHAVLEELFALEPQERTPQNARAQVHPQYEAFAAKNPEVTKLFTDEADLQAWLADARSLIDGYFAIEAPQWIAPAAREQRVTTTTERGVRLLGFIDRVDRAPDGRLRVVDYKTGKAPGPRYVGEALYQMRFYALLLARTQVLPSRMQLVYLRAGQVITLDPTTEEIRDFERQIDHLWDCIERDIEQGSFAPRKNPLCNWCGVRSLCPVFGGTTPPLPEQHAQWLARTRLG</sequence>
<evidence type="ECO:0000313" key="6">
    <source>
        <dbReference type="Proteomes" id="UP000250192"/>
    </source>
</evidence>
<dbReference type="Pfam" id="PF12705">
    <property type="entry name" value="PDDEXK_1"/>
    <property type="match status" value="1"/>
</dbReference>
<keyword evidence="1" id="KW-0227">DNA damage</keyword>
<gene>
    <name evidence="5" type="ORF">NCTC9935_01741</name>
</gene>
<evidence type="ECO:0000259" key="4">
    <source>
        <dbReference type="Pfam" id="PF12705"/>
    </source>
</evidence>
<protein>
    <submittedName>
        <fullName evidence="5">Inactivated superfamily I helicase</fullName>
    </submittedName>
</protein>
<dbReference type="STRING" id="1660.APY09_07595"/>
<dbReference type="EMBL" id="UAPR01000008">
    <property type="protein sequence ID" value="SPT56215.1"/>
    <property type="molecule type" value="Genomic_DNA"/>
</dbReference>
<dbReference type="SUPFAM" id="SSF52980">
    <property type="entry name" value="Restriction endonuclease-like"/>
    <property type="match status" value="1"/>
</dbReference>